<keyword evidence="3" id="KW-1185">Reference proteome</keyword>
<accession>A0ABZ0U8T6</accession>
<keyword evidence="1" id="KW-0812">Transmembrane</keyword>
<proteinExistence type="predicted"/>
<evidence type="ECO:0000313" key="2">
    <source>
        <dbReference type="EMBL" id="WPX72286.1"/>
    </source>
</evidence>
<sequence length="205" mass="23186">MSMEKNSVLEELEKEFEQSVKSGDNINKTRKRSKITSNQGFLLWIKQRRKVLSGVLILLVIAFSVLAGSHFLKGKNPSEIKNGMPAFLTESEKEDWNNKEVDFNEIYIYVNTNLNIEDGNKIQLRLANPPYCAYPIKISIQDEAKGEVYYTSGILKPGESLEEVELSKVPEQSGNYPVTIVYTFYDSKSKDTVVGEHAVSAELIK</sequence>
<evidence type="ECO:0000256" key="1">
    <source>
        <dbReference type="SAM" id="Phobius"/>
    </source>
</evidence>
<organism evidence="2 3">
    <name type="scientific">Blautia producta</name>
    <dbReference type="NCBI Taxonomy" id="33035"/>
    <lineage>
        <taxon>Bacteria</taxon>
        <taxon>Bacillati</taxon>
        <taxon>Bacillota</taxon>
        <taxon>Clostridia</taxon>
        <taxon>Lachnospirales</taxon>
        <taxon>Lachnospiraceae</taxon>
        <taxon>Blautia</taxon>
    </lineage>
</organism>
<keyword evidence="1" id="KW-1133">Transmembrane helix</keyword>
<feature type="transmembrane region" description="Helical" evidence="1">
    <location>
        <begin position="51"/>
        <end position="72"/>
    </location>
</feature>
<gene>
    <name evidence="2" type="ORF">BLCOC_06220</name>
</gene>
<keyword evidence="1" id="KW-0472">Membrane</keyword>
<dbReference type="EMBL" id="CP136422">
    <property type="protein sequence ID" value="WPX72286.1"/>
    <property type="molecule type" value="Genomic_DNA"/>
</dbReference>
<protein>
    <submittedName>
        <fullName evidence="2">Uncharacterized protein</fullName>
    </submittedName>
</protein>
<name>A0ABZ0U8T6_9FIRM</name>
<dbReference type="Proteomes" id="UP001325248">
    <property type="component" value="Chromosome"/>
</dbReference>
<reference evidence="2" key="1">
    <citation type="submission" date="2023-10" db="EMBL/GenBank/DDBJ databases">
        <title>Genome sequence of Blautia coccoides DSM 935.</title>
        <authorList>
            <person name="Boeer T."/>
            <person name="Bengelsdorf F.R."/>
            <person name="Daniel R."/>
            <person name="Poehlein A."/>
        </authorList>
    </citation>
    <scope>NUCLEOTIDE SEQUENCE [LARGE SCALE GENOMIC DNA]</scope>
    <source>
        <strain evidence="2">DSM 935</strain>
    </source>
</reference>
<evidence type="ECO:0000313" key="3">
    <source>
        <dbReference type="Proteomes" id="UP001325248"/>
    </source>
</evidence>